<dbReference type="Gene3D" id="3.90.700.10">
    <property type="entry name" value="Succinate dehydrogenase/fumarate reductase flavoprotein, catalytic domain"/>
    <property type="match status" value="1"/>
</dbReference>
<comment type="cofactor">
    <cofactor evidence="1">
        <name>FMN</name>
        <dbReference type="ChEBI" id="CHEBI:58210"/>
    </cofactor>
</comment>
<evidence type="ECO:0000259" key="8">
    <source>
        <dbReference type="SMART" id="SM00900"/>
    </source>
</evidence>
<dbReference type="EMBL" id="BSDY01000007">
    <property type="protein sequence ID" value="GLI56238.1"/>
    <property type="molecule type" value="Genomic_DNA"/>
</dbReference>
<dbReference type="PRINTS" id="PR00368">
    <property type="entry name" value="FADPNR"/>
</dbReference>
<reference evidence="9" key="1">
    <citation type="submission" date="2022-12" db="EMBL/GenBank/DDBJ databases">
        <title>Reference genome sequencing for broad-spectrum identification of bacterial and archaeal isolates by mass spectrometry.</title>
        <authorList>
            <person name="Sekiguchi Y."/>
            <person name="Tourlousse D.M."/>
        </authorList>
    </citation>
    <scope>NUCLEOTIDE SEQUENCE</scope>
    <source>
        <strain evidence="9">10succ1</strain>
    </source>
</reference>
<evidence type="ECO:0000256" key="7">
    <source>
        <dbReference type="SAM" id="SignalP"/>
    </source>
</evidence>
<proteinExistence type="inferred from homology"/>
<comment type="similarity">
    <text evidence="3">Belongs to the FAD-dependent oxidoreductase 2 family. FRD/SDH subfamily.</text>
</comment>
<evidence type="ECO:0000256" key="1">
    <source>
        <dbReference type="ARBA" id="ARBA00001917"/>
    </source>
</evidence>
<feature type="signal peptide" evidence="7">
    <location>
        <begin position="1"/>
        <end position="21"/>
    </location>
</feature>
<dbReference type="Pfam" id="PF00890">
    <property type="entry name" value="FAD_binding_2"/>
    <property type="match status" value="1"/>
</dbReference>
<comment type="cofactor">
    <cofactor evidence="2">
        <name>FAD</name>
        <dbReference type="ChEBI" id="CHEBI:57692"/>
    </cofactor>
</comment>
<dbReference type="InterPro" id="IPR036188">
    <property type="entry name" value="FAD/NAD-bd_sf"/>
</dbReference>
<keyword evidence="6" id="KW-0560">Oxidoreductase</keyword>
<keyword evidence="7" id="KW-0732">Signal</keyword>
<dbReference type="PANTHER" id="PTHR43400:SF7">
    <property type="entry name" value="FAD-DEPENDENT OXIDOREDUCTASE 2 FAD BINDING DOMAIN-CONTAINING PROTEIN"/>
    <property type="match status" value="1"/>
</dbReference>
<evidence type="ECO:0000256" key="5">
    <source>
        <dbReference type="ARBA" id="ARBA00022827"/>
    </source>
</evidence>
<keyword evidence="5" id="KW-0274">FAD</keyword>
<dbReference type="GO" id="GO:0016491">
    <property type="term" value="F:oxidoreductase activity"/>
    <property type="evidence" value="ECO:0007669"/>
    <property type="project" value="UniProtKB-KW"/>
</dbReference>
<feature type="chain" id="PRO_5040915458" evidence="7">
    <location>
        <begin position="22"/>
        <end position="554"/>
    </location>
</feature>
<keyword evidence="10" id="KW-1185">Reference proteome</keyword>
<evidence type="ECO:0000256" key="2">
    <source>
        <dbReference type="ARBA" id="ARBA00001974"/>
    </source>
</evidence>
<dbReference type="Proteomes" id="UP001144471">
    <property type="component" value="Unassembled WGS sequence"/>
</dbReference>
<dbReference type="RefSeq" id="WP_281835249.1">
    <property type="nucleotide sequence ID" value="NZ_BSDY01000007.1"/>
</dbReference>
<evidence type="ECO:0000256" key="4">
    <source>
        <dbReference type="ARBA" id="ARBA00022630"/>
    </source>
</evidence>
<dbReference type="PANTHER" id="PTHR43400">
    <property type="entry name" value="FUMARATE REDUCTASE"/>
    <property type="match status" value="1"/>
</dbReference>
<dbReference type="InterPro" id="IPR050315">
    <property type="entry name" value="FAD-oxidoreductase_2"/>
</dbReference>
<protein>
    <submittedName>
        <fullName evidence="9">Flavocytochrome c</fullName>
    </submittedName>
</protein>
<dbReference type="GO" id="GO:0010181">
    <property type="term" value="F:FMN binding"/>
    <property type="evidence" value="ECO:0007669"/>
    <property type="project" value="InterPro"/>
</dbReference>
<dbReference type="SUPFAM" id="SSF51905">
    <property type="entry name" value="FAD/NAD(P)-binding domain"/>
    <property type="match status" value="1"/>
</dbReference>
<dbReference type="AlphaFoldDB" id="A0A9W6LN54"/>
<evidence type="ECO:0000313" key="9">
    <source>
        <dbReference type="EMBL" id="GLI56238.1"/>
    </source>
</evidence>
<dbReference type="SMART" id="SM00900">
    <property type="entry name" value="FMN_bind"/>
    <property type="match status" value="1"/>
</dbReference>
<dbReference type="Gene3D" id="3.50.50.60">
    <property type="entry name" value="FAD/NAD(P)-binding domain"/>
    <property type="match status" value="1"/>
</dbReference>
<dbReference type="SUPFAM" id="SSF56425">
    <property type="entry name" value="Succinate dehydrogenase/fumarate reductase flavoprotein, catalytic domain"/>
    <property type="match status" value="1"/>
</dbReference>
<feature type="domain" description="FMN-binding" evidence="8">
    <location>
        <begin position="31"/>
        <end position="105"/>
    </location>
</feature>
<dbReference type="InterPro" id="IPR003953">
    <property type="entry name" value="FAD-dep_OxRdtase_2_FAD-bd"/>
</dbReference>
<evidence type="ECO:0000313" key="10">
    <source>
        <dbReference type="Proteomes" id="UP001144471"/>
    </source>
</evidence>
<dbReference type="PROSITE" id="PS51257">
    <property type="entry name" value="PROKAR_LIPOPROTEIN"/>
    <property type="match status" value="1"/>
</dbReference>
<organism evidence="9 10">
    <name type="scientific">Propionigenium maris DSM 9537</name>
    <dbReference type="NCBI Taxonomy" id="1123000"/>
    <lineage>
        <taxon>Bacteria</taxon>
        <taxon>Fusobacteriati</taxon>
        <taxon>Fusobacteriota</taxon>
        <taxon>Fusobacteriia</taxon>
        <taxon>Fusobacteriales</taxon>
        <taxon>Fusobacteriaceae</taxon>
        <taxon>Propionigenium</taxon>
    </lineage>
</organism>
<dbReference type="InterPro" id="IPR027477">
    <property type="entry name" value="Succ_DH/fumarate_Rdtase_cat_sf"/>
</dbReference>
<dbReference type="Gene3D" id="3.90.1010.20">
    <property type="match status" value="1"/>
</dbReference>
<dbReference type="GO" id="GO:0016020">
    <property type="term" value="C:membrane"/>
    <property type="evidence" value="ECO:0007669"/>
    <property type="project" value="InterPro"/>
</dbReference>
<dbReference type="PRINTS" id="PR00411">
    <property type="entry name" value="PNDRDTASEI"/>
</dbReference>
<dbReference type="Pfam" id="PF04205">
    <property type="entry name" value="FMN_bind"/>
    <property type="match status" value="1"/>
</dbReference>
<evidence type="ECO:0000256" key="3">
    <source>
        <dbReference type="ARBA" id="ARBA00008040"/>
    </source>
</evidence>
<sequence>MKRIVKTFALLVLTLLFTACSQDSIEGKGRGFTGEITVKVIGTEERIEDIVVVSHKETDFIMDRAFPILKERIIEAQSPIVDSVSGATYTSLGVKRAVNDALKKAEKDFGRITMKTKGPEEPVKYLEDVKTDIVIVGGGPAGLAAAISAKEAGAEDVILVEKMDILSGNGKYDRNFFGIVNSKVQNEEGYTATADTLYEDMLKSNKMDSPSRLKAWANGASLVDIWFRKMGITLDHRLGDTGHMHKADAYAGAHIQDGMEGRVAELGVDVRTGTKGLDLIMDDKKVVGVRVQNKNNFYNIMADAVVIATGGFVANQELLLEHNPEVEGFAHSNQTGATGDFLPVFERNNIQVDNLDVLSIFGFILTSTRDLTGEGPGYVLVNVEGERFIEEAGTSGVERGRAILNQTDGVAYYIYDNTLKDTSYRLTSQEAKGLHTRGETLEELAEKLGLNVDNFMETMTAYNRDSEAGSDSYGKIVRALDTEGPYYGVEVESAVHMTKGGVVANEKSEVFFENGSIVEGLYAAGEVVNTRAAYSGSVVFGRIAGESAAEYIKK</sequence>
<evidence type="ECO:0000256" key="6">
    <source>
        <dbReference type="ARBA" id="ARBA00023002"/>
    </source>
</evidence>
<gene>
    <name evidence="9" type="ORF">PM10SUCC1_17520</name>
</gene>
<accession>A0A9W6LN54</accession>
<name>A0A9W6LN54_9FUSO</name>
<comment type="caution">
    <text evidence="9">The sequence shown here is derived from an EMBL/GenBank/DDBJ whole genome shotgun (WGS) entry which is preliminary data.</text>
</comment>
<dbReference type="InterPro" id="IPR007329">
    <property type="entry name" value="FMN-bd"/>
</dbReference>
<keyword evidence="4" id="KW-0285">Flavoprotein</keyword>